<dbReference type="FunFam" id="3.40.605.10:FF:000037">
    <property type="entry name" value="NADP-dependent fatty aldehyde dehydrogenase"/>
    <property type="match status" value="1"/>
</dbReference>
<keyword evidence="2" id="KW-0560">Oxidoreductase</keyword>
<protein>
    <recommendedName>
        <fullName evidence="5">2,5-dioxovalerate dehydrogenase</fullName>
        <ecNumber evidence="5">1.2.1.26</ecNumber>
    </recommendedName>
</protein>
<evidence type="ECO:0000256" key="3">
    <source>
        <dbReference type="ARBA" id="ARBA00050769"/>
    </source>
</evidence>
<reference evidence="7 8" key="1">
    <citation type="submission" date="2019-03" db="EMBL/GenBank/DDBJ databases">
        <title>Genomic Encyclopedia of Type Strains, Phase IV (KMG-IV): sequencing the most valuable type-strain genomes for metagenomic binning, comparative biology and taxonomic classification.</title>
        <authorList>
            <person name="Goeker M."/>
        </authorList>
    </citation>
    <scope>NUCLEOTIDE SEQUENCE [LARGE SCALE GENOMIC DNA]</scope>
    <source>
        <strain evidence="7 8">DSM 21667</strain>
    </source>
</reference>
<dbReference type="CDD" id="cd07129">
    <property type="entry name" value="ALDH_KGSADH"/>
    <property type="match status" value="1"/>
</dbReference>
<dbReference type="Gene3D" id="3.40.309.10">
    <property type="entry name" value="Aldehyde Dehydrogenase, Chain A, domain 2"/>
    <property type="match status" value="1"/>
</dbReference>
<comment type="catalytic activity">
    <reaction evidence="4">
        <text>2,5-dioxopentanoate + NADP(+) + H2O = 2-oxoglutarate + NADPH + 2 H(+)</text>
        <dbReference type="Rhea" id="RHEA:11296"/>
        <dbReference type="ChEBI" id="CHEBI:15377"/>
        <dbReference type="ChEBI" id="CHEBI:15378"/>
        <dbReference type="ChEBI" id="CHEBI:16810"/>
        <dbReference type="ChEBI" id="CHEBI:57783"/>
        <dbReference type="ChEBI" id="CHEBI:58136"/>
        <dbReference type="ChEBI" id="CHEBI:58349"/>
        <dbReference type="EC" id="1.2.1.26"/>
    </reaction>
</comment>
<dbReference type="InterPro" id="IPR015590">
    <property type="entry name" value="Aldehyde_DH_dom"/>
</dbReference>
<dbReference type="PANTHER" id="PTHR43353">
    <property type="entry name" value="SUCCINATE-SEMIALDEHYDE DEHYDROGENASE, MITOCHONDRIAL"/>
    <property type="match status" value="1"/>
</dbReference>
<evidence type="ECO:0000313" key="7">
    <source>
        <dbReference type="EMBL" id="TDR48488.1"/>
    </source>
</evidence>
<evidence type="ECO:0000256" key="5">
    <source>
        <dbReference type="ARBA" id="ARBA00067023"/>
    </source>
</evidence>
<accession>A0A4R6Z9A1</accession>
<dbReference type="EMBL" id="SNZH01000001">
    <property type="protein sequence ID" value="TDR48488.1"/>
    <property type="molecule type" value="Genomic_DNA"/>
</dbReference>
<dbReference type="Gene3D" id="3.40.605.10">
    <property type="entry name" value="Aldehyde Dehydrogenase, Chain A, domain 1"/>
    <property type="match status" value="1"/>
</dbReference>
<evidence type="ECO:0000256" key="2">
    <source>
        <dbReference type="ARBA" id="ARBA00023002"/>
    </source>
</evidence>
<evidence type="ECO:0000256" key="1">
    <source>
        <dbReference type="ARBA" id="ARBA00009986"/>
    </source>
</evidence>
<dbReference type="Proteomes" id="UP000295293">
    <property type="component" value="Unassembled WGS sequence"/>
</dbReference>
<dbReference type="EC" id="1.2.1.26" evidence="5"/>
<dbReference type="AlphaFoldDB" id="A0A4R6Z9A1"/>
<dbReference type="SUPFAM" id="SSF53720">
    <property type="entry name" value="ALDH-like"/>
    <property type="match status" value="1"/>
</dbReference>
<evidence type="ECO:0000256" key="4">
    <source>
        <dbReference type="ARBA" id="ARBA00051918"/>
    </source>
</evidence>
<dbReference type="InterPro" id="IPR016163">
    <property type="entry name" value="Ald_DH_C"/>
</dbReference>
<evidence type="ECO:0000259" key="6">
    <source>
        <dbReference type="Pfam" id="PF00171"/>
    </source>
</evidence>
<name>A0A4R6Z9A1_9GAMM</name>
<proteinExistence type="inferred from homology"/>
<dbReference type="InterPro" id="IPR016162">
    <property type="entry name" value="Ald_DH_N"/>
</dbReference>
<dbReference type="InterPro" id="IPR016161">
    <property type="entry name" value="Ald_DH/histidinol_DH"/>
</dbReference>
<comment type="catalytic activity">
    <reaction evidence="3">
        <text>2,5-dioxopentanoate + NAD(+) + H2O = 2-oxoglutarate + NADH + 2 H(+)</text>
        <dbReference type="Rhea" id="RHEA:47152"/>
        <dbReference type="ChEBI" id="CHEBI:15377"/>
        <dbReference type="ChEBI" id="CHEBI:15378"/>
        <dbReference type="ChEBI" id="CHEBI:16810"/>
        <dbReference type="ChEBI" id="CHEBI:57540"/>
        <dbReference type="ChEBI" id="CHEBI:57945"/>
        <dbReference type="ChEBI" id="CHEBI:58136"/>
    </reaction>
</comment>
<dbReference type="Pfam" id="PF00171">
    <property type="entry name" value="Aldedh"/>
    <property type="match status" value="1"/>
</dbReference>
<organism evidence="7 8">
    <name type="scientific">Tahibacter aquaticus</name>
    <dbReference type="NCBI Taxonomy" id="520092"/>
    <lineage>
        <taxon>Bacteria</taxon>
        <taxon>Pseudomonadati</taxon>
        <taxon>Pseudomonadota</taxon>
        <taxon>Gammaproteobacteria</taxon>
        <taxon>Lysobacterales</taxon>
        <taxon>Rhodanobacteraceae</taxon>
        <taxon>Tahibacter</taxon>
    </lineage>
</organism>
<dbReference type="InterPro" id="IPR044151">
    <property type="entry name" value="ALDH_KGSADH"/>
</dbReference>
<keyword evidence="8" id="KW-1185">Reference proteome</keyword>
<evidence type="ECO:0000313" key="8">
    <source>
        <dbReference type="Proteomes" id="UP000295293"/>
    </source>
</evidence>
<feature type="domain" description="Aldehyde dehydrogenase" evidence="6">
    <location>
        <begin position="20"/>
        <end position="461"/>
    </location>
</feature>
<dbReference type="GO" id="GO:0047533">
    <property type="term" value="F:2,5-dioxovalerate dehydrogenase (NADP+) activity"/>
    <property type="evidence" value="ECO:0007669"/>
    <property type="project" value="UniProtKB-EC"/>
</dbReference>
<dbReference type="InterPro" id="IPR050740">
    <property type="entry name" value="Aldehyde_DH_Superfamily"/>
</dbReference>
<comment type="similarity">
    <text evidence="1">Belongs to the aldehyde dehydrogenase family.</text>
</comment>
<gene>
    <name evidence="7" type="ORF">DFR29_101108</name>
</gene>
<sequence>MSMYTLKGVSLIGEDPASTSGSEFHAVDPGSGEALAPVYRSATAADIERAVQLAAGASAALAQTSGAERAALLRAIADELEAARADFEALVPRETALPQARASGELGRTTGQLRLFANLVEEGSWVDARIDRADPARQPLPRPDLRSQRIALGPVVVFGASNFPLAFSVAGGDTASALAAGCPVIVKAHPAHPATSERAGAAIAAAVQRCGLPPGTFSLLFDAGHAVGAALVQHAQVSAVAFTGSTAGGRALMDLAAARPQPIPVYAEMGSINPVFVLPAAAQVRAEAIATQLHASVLQGVGQFCTSPGVFVIPAGGDGDALRDALRARFADSAAAVMLTAAIAQRHAQGAAQLGAHADVAALVAPVQKAGCAQANLFEVSADAFLRDPHLQEEVFGPTSLIVRTRDAAQMLQLAAALPGQLTVTLLADEADYAAAAPLLLQLPRNAGRVLMNGVPTGVEVCAAMVHGGPYPASSDARSTSVGTAAIERFARRVCYQNVPDALLPPALQEANPLKIARLVDGVMQR</sequence>
<dbReference type="PANTHER" id="PTHR43353:SF3">
    <property type="entry name" value="ALDEHYDE DEHYDROGENASE-RELATED"/>
    <property type="match status" value="1"/>
</dbReference>
<comment type="caution">
    <text evidence="7">The sequence shown here is derived from an EMBL/GenBank/DDBJ whole genome shotgun (WGS) entry which is preliminary data.</text>
</comment>